<protein>
    <submittedName>
        <fullName evidence="6">LysR family transcriptional regulator</fullName>
    </submittedName>
</protein>
<dbReference type="FunFam" id="1.10.10.10:FF:000001">
    <property type="entry name" value="LysR family transcriptional regulator"/>
    <property type="match status" value="1"/>
</dbReference>
<accession>A0A3L7AD14</accession>
<dbReference type="Pfam" id="PF03466">
    <property type="entry name" value="LysR_substrate"/>
    <property type="match status" value="1"/>
</dbReference>
<keyword evidence="2" id="KW-0805">Transcription regulation</keyword>
<dbReference type="Gene3D" id="3.40.190.290">
    <property type="match status" value="1"/>
</dbReference>
<dbReference type="InterPro" id="IPR000847">
    <property type="entry name" value="LysR_HTH_N"/>
</dbReference>
<dbReference type="SUPFAM" id="SSF53850">
    <property type="entry name" value="Periplasmic binding protein-like II"/>
    <property type="match status" value="1"/>
</dbReference>
<dbReference type="RefSeq" id="WP_121623720.1">
    <property type="nucleotide sequence ID" value="NZ_JACIIW010000009.1"/>
</dbReference>
<evidence type="ECO:0000256" key="4">
    <source>
        <dbReference type="ARBA" id="ARBA00023163"/>
    </source>
</evidence>
<gene>
    <name evidence="6" type="ORF">D9R14_12800</name>
</gene>
<dbReference type="Gene3D" id="1.10.10.10">
    <property type="entry name" value="Winged helix-like DNA-binding domain superfamily/Winged helix DNA-binding domain"/>
    <property type="match status" value="1"/>
</dbReference>
<dbReference type="PRINTS" id="PR00039">
    <property type="entry name" value="HTHLYSR"/>
</dbReference>
<evidence type="ECO:0000256" key="2">
    <source>
        <dbReference type="ARBA" id="ARBA00023015"/>
    </source>
</evidence>
<keyword evidence="7" id="KW-1185">Reference proteome</keyword>
<dbReference type="OrthoDB" id="9808620at2"/>
<dbReference type="GO" id="GO:0000976">
    <property type="term" value="F:transcription cis-regulatory region binding"/>
    <property type="evidence" value="ECO:0007669"/>
    <property type="project" value="TreeGrafter"/>
</dbReference>
<dbReference type="PANTHER" id="PTHR30126">
    <property type="entry name" value="HTH-TYPE TRANSCRIPTIONAL REGULATOR"/>
    <property type="match status" value="1"/>
</dbReference>
<evidence type="ECO:0000256" key="1">
    <source>
        <dbReference type="ARBA" id="ARBA00009437"/>
    </source>
</evidence>
<dbReference type="PROSITE" id="PS50931">
    <property type="entry name" value="HTH_LYSR"/>
    <property type="match status" value="1"/>
</dbReference>
<dbReference type="EMBL" id="RCTF01000009">
    <property type="protein sequence ID" value="RLP78253.1"/>
    <property type="molecule type" value="Genomic_DNA"/>
</dbReference>
<organism evidence="6 7">
    <name type="scientific">Xanthobacter tagetidis</name>
    <dbReference type="NCBI Taxonomy" id="60216"/>
    <lineage>
        <taxon>Bacteria</taxon>
        <taxon>Pseudomonadati</taxon>
        <taxon>Pseudomonadota</taxon>
        <taxon>Alphaproteobacteria</taxon>
        <taxon>Hyphomicrobiales</taxon>
        <taxon>Xanthobacteraceae</taxon>
        <taxon>Xanthobacter</taxon>
    </lineage>
</organism>
<sequence length="297" mass="31572">MTLEQLRVFATVADLLHMTRAAQRLHMTQSAVSASVAALEATCGVPLFHRVGRRIELTAAGRAFLPEARAILDRVTVAETVLADVSGLRRGRLRLHASQTIANYWLGPLLHRFHALYPEIALEVAIGNSTQVTAAVTEGEADLGFVEGAVDALLLAKIAVPGDRLVMVVARDHPFGHGQVRAQYILDVPFVLREEGSGTRQVFEEGLAAHGIDPALLKVALKLPSNEAVISAVAAGAGATVISELAAAAGLAAGALRQIPLTFPQRRFYVLRHADRYQSKAEQALLALVRGGAKPGA</sequence>
<feature type="domain" description="HTH lysR-type" evidence="5">
    <location>
        <begin position="1"/>
        <end position="58"/>
    </location>
</feature>
<proteinExistence type="inferred from homology"/>
<dbReference type="AlphaFoldDB" id="A0A3L7AD14"/>
<dbReference type="InterPro" id="IPR005119">
    <property type="entry name" value="LysR_subst-bd"/>
</dbReference>
<comment type="caution">
    <text evidence="6">The sequence shown here is derived from an EMBL/GenBank/DDBJ whole genome shotgun (WGS) entry which is preliminary data.</text>
</comment>
<evidence type="ECO:0000259" key="5">
    <source>
        <dbReference type="PROSITE" id="PS50931"/>
    </source>
</evidence>
<comment type="similarity">
    <text evidence="1">Belongs to the LysR transcriptional regulatory family.</text>
</comment>
<dbReference type="InterPro" id="IPR036388">
    <property type="entry name" value="WH-like_DNA-bd_sf"/>
</dbReference>
<evidence type="ECO:0000313" key="6">
    <source>
        <dbReference type="EMBL" id="RLP78253.1"/>
    </source>
</evidence>
<evidence type="ECO:0000256" key="3">
    <source>
        <dbReference type="ARBA" id="ARBA00023125"/>
    </source>
</evidence>
<dbReference type="GO" id="GO:0003700">
    <property type="term" value="F:DNA-binding transcription factor activity"/>
    <property type="evidence" value="ECO:0007669"/>
    <property type="project" value="InterPro"/>
</dbReference>
<name>A0A3L7AD14_9HYPH</name>
<dbReference type="Pfam" id="PF00126">
    <property type="entry name" value="HTH_1"/>
    <property type="match status" value="1"/>
</dbReference>
<dbReference type="SUPFAM" id="SSF46785">
    <property type="entry name" value="Winged helix' DNA-binding domain"/>
    <property type="match status" value="1"/>
</dbReference>
<keyword evidence="3" id="KW-0238">DNA-binding</keyword>
<reference evidence="6 7" key="1">
    <citation type="submission" date="2018-10" db="EMBL/GenBank/DDBJ databases">
        <title>Xanthobacter tagetidis genome sequencing and assembly.</title>
        <authorList>
            <person name="Maclea K.S."/>
            <person name="Goen A.E."/>
            <person name="Fatima S.A."/>
        </authorList>
    </citation>
    <scope>NUCLEOTIDE SEQUENCE [LARGE SCALE GENOMIC DNA]</scope>
    <source>
        <strain evidence="6 7">ATCC 700314</strain>
    </source>
</reference>
<dbReference type="InterPro" id="IPR036390">
    <property type="entry name" value="WH_DNA-bd_sf"/>
</dbReference>
<evidence type="ECO:0000313" key="7">
    <source>
        <dbReference type="Proteomes" id="UP000269692"/>
    </source>
</evidence>
<dbReference type="Proteomes" id="UP000269692">
    <property type="component" value="Unassembled WGS sequence"/>
</dbReference>
<dbReference type="PANTHER" id="PTHR30126:SF39">
    <property type="entry name" value="HTH-TYPE TRANSCRIPTIONAL REGULATOR CYSL"/>
    <property type="match status" value="1"/>
</dbReference>
<keyword evidence="4" id="KW-0804">Transcription</keyword>